<sequence>MLTGLKSLVRKATSLFASPQAQTYPIIIPRSEHSLSRQDLSPNAVKVLYRLNKAGFDAYLVGGCIRDHLIGIEPKDFDVVTNATPEEVHSTFSNSRLIGRRFKLVHVTFGREIIEVSTFRANTAQDDNDAATSTTQKSLKGKDSARSAHGIVLRDNVYGSIEEDAERRDFTFNALYYNVQDFSIHDYCGGLKDIENKQIRIIGDARQRYQEDPVRMLRAIRFAGKLGFELEAETAAPIKEMAHLLDHIPPARLFEEVLKLLGSGNGIETFALLRQYGLFRYLFPDTEALLQSGWKRNDIDPEAFILQGLKNTDDRIQSGKTTAPYFLYAVLLWPSVALRHEEFQAQGMPATPALHQAANMVLDNQVASTAIPRRFSTPMREIWDMQYRLPKRYGKRAFLLLERPRFRAAYDFLLIRELSGTELDGLGDWWEKFQHGTESQQRDLIKSIDSFSKDKEGPKKRRPRRRRKSNSNTSETAKSQSDTFDE</sequence>
<feature type="compositionally biased region" description="Basic residues" evidence="9">
    <location>
        <begin position="458"/>
        <end position="469"/>
    </location>
</feature>
<organism evidence="13 14">
    <name type="scientific">Marinomonas alcarazii</name>
    <dbReference type="NCBI Taxonomy" id="491949"/>
    <lineage>
        <taxon>Bacteria</taxon>
        <taxon>Pseudomonadati</taxon>
        <taxon>Pseudomonadota</taxon>
        <taxon>Gammaproteobacteria</taxon>
        <taxon>Oceanospirillales</taxon>
        <taxon>Oceanospirillaceae</taxon>
        <taxon>Marinomonas</taxon>
    </lineage>
</organism>
<dbReference type="InterPro" id="IPR025866">
    <property type="entry name" value="PolyA_pol_arg_C_dom"/>
</dbReference>
<protein>
    <recommendedName>
        <fullName evidence="7">Poly(A) polymerase I</fullName>
        <shortName evidence="7">PAP I</shortName>
        <ecNumber evidence="7">2.7.7.19</ecNumber>
    </recommendedName>
</protein>
<dbReference type="InterPro" id="IPR052191">
    <property type="entry name" value="tRNA_ntf/polyA_polymerase_I"/>
</dbReference>
<dbReference type="AlphaFoldDB" id="A0A318UUM5"/>
<name>A0A318UUM5_9GAMM</name>
<dbReference type="Pfam" id="PF12627">
    <property type="entry name" value="PolyA_pol_RNAbd"/>
    <property type="match status" value="1"/>
</dbReference>
<keyword evidence="3 7" id="KW-0547">Nucleotide-binding</keyword>
<keyword evidence="4 7" id="KW-0067">ATP-binding</keyword>
<dbReference type="Gene3D" id="3.30.460.10">
    <property type="entry name" value="Beta Polymerase, domain 2"/>
    <property type="match status" value="1"/>
</dbReference>
<evidence type="ECO:0000259" key="10">
    <source>
        <dbReference type="Pfam" id="PF01743"/>
    </source>
</evidence>
<dbReference type="Pfam" id="PF01743">
    <property type="entry name" value="PolyA_pol"/>
    <property type="match status" value="1"/>
</dbReference>
<proteinExistence type="inferred from homology"/>
<dbReference type="EMBL" id="QKLW01000008">
    <property type="protein sequence ID" value="PYF79491.1"/>
    <property type="molecule type" value="Genomic_DNA"/>
</dbReference>
<dbReference type="SUPFAM" id="SSF81301">
    <property type="entry name" value="Nucleotidyltransferase"/>
    <property type="match status" value="1"/>
</dbReference>
<comment type="similarity">
    <text evidence="7 8">Belongs to the tRNA nucleotidyltransferase/poly(A) polymerase family.</text>
</comment>
<dbReference type="Gene3D" id="1.10.3090.10">
    <property type="entry name" value="cca-adding enzyme, domain 2"/>
    <property type="match status" value="1"/>
</dbReference>
<dbReference type="InterPro" id="IPR032828">
    <property type="entry name" value="PolyA_RNA-bd"/>
</dbReference>
<feature type="domain" description="Polymerase A arginine-rich C-terminal" evidence="11">
    <location>
        <begin position="346"/>
        <end position="467"/>
    </location>
</feature>
<dbReference type="GO" id="GO:0005524">
    <property type="term" value="F:ATP binding"/>
    <property type="evidence" value="ECO:0007669"/>
    <property type="project" value="UniProtKB-UniRule"/>
</dbReference>
<keyword evidence="1 7" id="KW-0507">mRNA processing</keyword>
<keyword evidence="5 7" id="KW-0694">RNA-binding</keyword>
<dbReference type="InterPro" id="IPR010206">
    <property type="entry name" value="PolA_pol_I"/>
</dbReference>
<feature type="domain" description="tRNA nucleotidyltransferase/poly(A) polymerase RNA and SrmB- binding" evidence="12">
    <location>
        <begin position="227"/>
        <end position="288"/>
    </location>
</feature>
<comment type="catalytic activity">
    <reaction evidence="7">
        <text>RNA(n) + ATP = RNA(n)-3'-adenine ribonucleotide + diphosphate</text>
        <dbReference type="Rhea" id="RHEA:11332"/>
        <dbReference type="Rhea" id="RHEA-COMP:14527"/>
        <dbReference type="Rhea" id="RHEA-COMP:17347"/>
        <dbReference type="ChEBI" id="CHEBI:30616"/>
        <dbReference type="ChEBI" id="CHEBI:33019"/>
        <dbReference type="ChEBI" id="CHEBI:140395"/>
        <dbReference type="ChEBI" id="CHEBI:173115"/>
        <dbReference type="EC" id="2.7.7.19"/>
    </reaction>
</comment>
<dbReference type="GO" id="GO:1990817">
    <property type="term" value="F:poly(A) RNA polymerase activity"/>
    <property type="evidence" value="ECO:0007669"/>
    <property type="project" value="UniProtKB-UniRule"/>
</dbReference>
<dbReference type="Pfam" id="PF12626">
    <property type="entry name" value="PolyA_pol_arg_C"/>
    <property type="match status" value="1"/>
</dbReference>
<dbReference type="GO" id="GO:0043633">
    <property type="term" value="P:polyadenylation-dependent RNA catabolic process"/>
    <property type="evidence" value="ECO:0007669"/>
    <property type="project" value="InterPro"/>
</dbReference>
<feature type="active site" evidence="7">
    <location>
        <position position="76"/>
    </location>
</feature>
<gene>
    <name evidence="7" type="primary">pcnB</name>
    <name evidence="13" type="ORF">DFP75_10814</name>
</gene>
<dbReference type="SUPFAM" id="SSF81891">
    <property type="entry name" value="Poly A polymerase C-terminal region-like"/>
    <property type="match status" value="1"/>
</dbReference>
<evidence type="ECO:0000256" key="8">
    <source>
        <dbReference type="RuleBase" id="RU003953"/>
    </source>
</evidence>
<evidence type="ECO:0000313" key="13">
    <source>
        <dbReference type="EMBL" id="PYF79491.1"/>
    </source>
</evidence>
<comment type="function">
    <text evidence="7">Adds poly(A) tail to the 3' end of many RNAs, which usually targets these RNAs for decay. Plays a significant role in the global control of gene expression, through influencing the rate of transcript degradation, and in the general RNA quality control.</text>
</comment>
<evidence type="ECO:0000259" key="12">
    <source>
        <dbReference type="Pfam" id="PF12627"/>
    </source>
</evidence>
<accession>A0A318UUM5</accession>
<dbReference type="InterPro" id="IPR043519">
    <property type="entry name" value="NT_sf"/>
</dbReference>
<dbReference type="EC" id="2.7.7.19" evidence="7"/>
<evidence type="ECO:0000256" key="9">
    <source>
        <dbReference type="SAM" id="MobiDB-lite"/>
    </source>
</evidence>
<keyword evidence="14" id="KW-1185">Reference proteome</keyword>
<feature type="region of interest" description="Disordered" evidence="9">
    <location>
        <begin position="442"/>
        <end position="486"/>
    </location>
</feature>
<dbReference type="PANTHER" id="PTHR43051:SF1">
    <property type="entry name" value="POLYNUCLEOTIDE ADENYLYLTRANSFERASE FAMILY PROTEIN"/>
    <property type="match status" value="1"/>
</dbReference>
<evidence type="ECO:0000256" key="6">
    <source>
        <dbReference type="ARBA" id="ARBA00023163"/>
    </source>
</evidence>
<dbReference type="HAMAP" id="MF_00957">
    <property type="entry name" value="PolyA_pol"/>
    <property type="match status" value="1"/>
</dbReference>
<dbReference type="Proteomes" id="UP000247551">
    <property type="component" value="Unassembled WGS sequence"/>
</dbReference>
<dbReference type="FunFam" id="3.30.460.10:FF:000035">
    <property type="entry name" value="Poly(A) polymerase I"/>
    <property type="match status" value="1"/>
</dbReference>
<evidence type="ECO:0000256" key="4">
    <source>
        <dbReference type="ARBA" id="ARBA00022840"/>
    </source>
</evidence>
<dbReference type="CDD" id="cd05398">
    <property type="entry name" value="NT_ClassII-CCAase"/>
    <property type="match status" value="1"/>
</dbReference>
<feature type="active site" evidence="7">
    <location>
        <position position="78"/>
    </location>
</feature>
<feature type="domain" description="Poly A polymerase head" evidence="10">
    <location>
        <begin position="58"/>
        <end position="200"/>
    </location>
</feature>
<dbReference type="RefSeq" id="WP_110576761.1">
    <property type="nucleotide sequence ID" value="NZ_QKLW01000008.1"/>
</dbReference>
<evidence type="ECO:0000313" key="14">
    <source>
        <dbReference type="Proteomes" id="UP000247551"/>
    </source>
</evidence>
<keyword evidence="2 7" id="KW-0808">Transferase</keyword>
<dbReference type="GO" id="GO:0006397">
    <property type="term" value="P:mRNA processing"/>
    <property type="evidence" value="ECO:0007669"/>
    <property type="project" value="UniProtKB-KW"/>
</dbReference>
<evidence type="ECO:0000256" key="5">
    <source>
        <dbReference type="ARBA" id="ARBA00022884"/>
    </source>
</evidence>
<evidence type="ECO:0000259" key="11">
    <source>
        <dbReference type="Pfam" id="PF12626"/>
    </source>
</evidence>
<comment type="caution">
    <text evidence="13">The sequence shown here is derived from an EMBL/GenBank/DDBJ whole genome shotgun (WGS) entry which is preliminary data.</text>
</comment>
<dbReference type="PANTHER" id="PTHR43051">
    <property type="entry name" value="POLYNUCLEOTIDE ADENYLYLTRANSFERASE FAMILY PROTEIN"/>
    <property type="match status" value="1"/>
</dbReference>
<evidence type="ECO:0000256" key="1">
    <source>
        <dbReference type="ARBA" id="ARBA00022664"/>
    </source>
</evidence>
<dbReference type="NCBIfam" id="TIGR01942">
    <property type="entry name" value="pcnB"/>
    <property type="match status" value="1"/>
</dbReference>
<evidence type="ECO:0000256" key="7">
    <source>
        <dbReference type="HAMAP-Rule" id="MF_00957"/>
    </source>
</evidence>
<dbReference type="InterPro" id="IPR002646">
    <property type="entry name" value="PolA_pol_head_dom"/>
</dbReference>
<reference evidence="13 14" key="1">
    <citation type="submission" date="2018-06" db="EMBL/GenBank/DDBJ databases">
        <title>Genomic Encyclopedia of Type Strains, Phase III (KMG-III): the genomes of soil and plant-associated and newly described type strains.</title>
        <authorList>
            <person name="Whitman W."/>
        </authorList>
    </citation>
    <scope>NUCLEOTIDE SEQUENCE [LARGE SCALE GENOMIC DNA]</scope>
    <source>
        <strain evidence="13 14">CECT 7730</strain>
    </source>
</reference>
<keyword evidence="6 7" id="KW-0804">Transcription</keyword>
<feature type="compositionally biased region" description="Basic and acidic residues" evidence="9">
    <location>
        <begin position="442"/>
        <end position="457"/>
    </location>
</feature>
<dbReference type="GO" id="GO:0003723">
    <property type="term" value="F:RNA binding"/>
    <property type="evidence" value="ECO:0007669"/>
    <property type="project" value="UniProtKB-UniRule"/>
</dbReference>
<feature type="compositionally biased region" description="Polar residues" evidence="9">
    <location>
        <begin position="470"/>
        <end position="486"/>
    </location>
</feature>
<evidence type="ECO:0000256" key="2">
    <source>
        <dbReference type="ARBA" id="ARBA00022679"/>
    </source>
</evidence>
<feature type="active site" evidence="7">
    <location>
        <position position="169"/>
    </location>
</feature>
<evidence type="ECO:0000256" key="3">
    <source>
        <dbReference type="ARBA" id="ARBA00022741"/>
    </source>
</evidence>